<evidence type="ECO:0000313" key="4">
    <source>
        <dbReference type="Proteomes" id="UP000179448"/>
    </source>
</evidence>
<comment type="caution">
    <text evidence="3">The sequence shown here is derived from an EMBL/GenBank/DDBJ whole genome shotgun (WGS) entry which is preliminary data.</text>
</comment>
<keyword evidence="2" id="KW-0472">Membrane</keyword>
<feature type="transmembrane region" description="Helical" evidence="2">
    <location>
        <begin position="6"/>
        <end position="23"/>
    </location>
</feature>
<dbReference type="InterPro" id="IPR007445">
    <property type="entry name" value="PilO"/>
</dbReference>
<dbReference type="Pfam" id="PF04350">
    <property type="entry name" value="PilO"/>
    <property type="match status" value="1"/>
</dbReference>
<dbReference type="InterPro" id="IPR014717">
    <property type="entry name" value="Transl_elong_EF1B/ribsomal_bS6"/>
</dbReference>
<name>A0A1F6WN93_9BACT</name>
<evidence type="ECO:0000256" key="2">
    <source>
        <dbReference type="SAM" id="Phobius"/>
    </source>
</evidence>
<feature type="coiled-coil region" evidence="1">
    <location>
        <begin position="29"/>
        <end position="59"/>
    </location>
</feature>
<dbReference type="Gene3D" id="3.30.70.60">
    <property type="match status" value="1"/>
</dbReference>
<gene>
    <name evidence="3" type="ORF">A2997_02560</name>
</gene>
<evidence type="ECO:0000313" key="3">
    <source>
        <dbReference type="EMBL" id="OGI83350.1"/>
    </source>
</evidence>
<dbReference type="AlphaFoldDB" id="A0A1F6WN93"/>
<keyword evidence="2" id="KW-1133">Transmembrane helix</keyword>
<dbReference type="GO" id="GO:0043107">
    <property type="term" value="P:type IV pilus-dependent motility"/>
    <property type="evidence" value="ECO:0007669"/>
    <property type="project" value="InterPro"/>
</dbReference>
<accession>A0A1F6WN93</accession>
<dbReference type="Proteomes" id="UP000179448">
    <property type="component" value="Unassembled WGS sequence"/>
</dbReference>
<organism evidence="3 4">
    <name type="scientific">Candidatus Nomurabacteria bacterium RIFCSPLOWO2_01_FULL_36_10b</name>
    <dbReference type="NCBI Taxonomy" id="1801766"/>
    <lineage>
        <taxon>Bacteria</taxon>
        <taxon>Candidatus Nomuraibacteriota</taxon>
    </lineage>
</organism>
<sequence length="188" mass="21533">MMKSIISIIILVASIIGIVIYAAPRYQHARELQTNVAELEDAFNKATQLRAIREELENRYNAFSDGDLDILSKMLPSYVDNVRLATIDINDLATQYGLILKDVNTVEPEIVTKNTEDANNPIGKMNIEFTLTGSYDNFVSFLNHLERSARIIDVQSVSFDVNQYELKKTSVDRYDYKVIISTYWLRNE</sequence>
<dbReference type="GO" id="GO:0043683">
    <property type="term" value="P:type IV pilus assembly"/>
    <property type="evidence" value="ECO:0007669"/>
    <property type="project" value="InterPro"/>
</dbReference>
<protein>
    <recommendedName>
        <fullName evidence="5">Pilus assembly protein PilO</fullName>
    </recommendedName>
</protein>
<proteinExistence type="predicted"/>
<keyword evidence="1" id="KW-0175">Coiled coil</keyword>
<keyword evidence="2" id="KW-0812">Transmembrane</keyword>
<reference evidence="3 4" key="1">
    <citation type="journal article" date="2016" name="Nat. Commun.">
        <title>Thousands of microbial genomes shed light on interconnected biogeochemical processes in an aquifer system.</title>
        <authorList>
            <person name="Anantharaman K."/>
            <person name="Brown C.T."/>
            <person name="Hug L.A."/>
            <person name="Sharon I."/>
            <person name="Castelle C.J."/>
            <person name="Probst A.J."/>
            <person name="Thomas B.C."/>
            <person name="Singh A."/>
            <person name="Wilkins M.J."/>
            <person name="Karaoz U."/>
            <person name="Brodie E.L."/>
            <person name="Williams K.H."/>
            <person name="Hubbard S.S."/>
            <person name="Banfield J.F."/>
        </authorList>
    </citation>
    <scope>NUCLEOTIDE SEQUENCE [LARGE SCALE GENOMIC DNA]</scope>
</reference>
<dbReference type="EMBL" id="MFUQ01000019">
    <property type="protein sequence ID" value="OGI83350.1"/>
    <property type="molecule type" value="Genomic_DNA"/>
</dbReference>
<dbReference type="STRING" id="1801766.A2997_02560"/>
<evidence type="ECO:0008006" key="5">
    <source>
        <dbReference type="Google" id="ProtNLM"/>
    </source>
</evidence>
<evidence type="ECO:0000256" key="1">
    <source>
        <dbReference type="SAM" id="Coils"/>
    </source>
</evidence>